<organism evidence="2">
    <name type="scientific">Billgrantia gudaonensis</name>
    <dbReference type="NCBI Taxonomy" id="376427"/>
    <lineage>
        <taxon>Bacteria</taxon>
        <taxon>Pseudomonadati</taxon>
        <taxon>Pseudomonadota</taxon>
        <taxon>Gammaproteobacteria</taxon>
        <taxon>Oceanospirillales</taxon>
        <taxon>Halomonadaceae</taxon>
        <taxon>Billgrantia</taxon>
    </lineage>
</organism>
<feature type="compositionally biased region" description="Low complexity" evidence="1">
    <location>
        <begin position="77"/>
        <end position="89"/>
    </location>
</feature>
<reference evidence="2" key="1">
    <citation type="submission" date="2018-12" db="EMBL/GenBank/DDBJ databases">
        <authorList>
            <person name="Jadhav K."/>
            <person name="Kushwaha B."/>
            <person name="Jadhav I."/>
        </authorList>
    </citation>
    <scope>NUCLEOTIDE SEQUENCE [LARGE SCALE GENOMIC DNA]</scope>
    <source>
        <strain evidence="2">SBS 10</strain>
    </source>
</reference>
<gene>
    <name evidence="2" type="ORF">DSL92_01530</name>
</gene>
<protein>
    <submittedName>
        <fullName evidence="2">Uncharacterized protein</fullName>
    </submittedName>
</protein>
<evidence type="ECO:0000256" key="1">
    <source>
        <dbReference type="SAM" id="MobiDB-lite"/>
    </source>
</evidence>
<accession>A0A3S0NXG4</accession>
<name>A0A3S0NXG4_9GAMM</name>
<dbReference type="EMBL" id="RXHI01000003">
    <property type="protein sequence ID" value="RUA23119.1"/>
    <property type="molecule type" value="Genomic_DNA"/>
</dbReference>
<dbReference type="AlphaFoldDB" id="A0A3S0NXG4"/>
<proteinExistence type="predicted"/>
<comment type="caution">
    <text evidence="2">The sequence shown here is derived from an EMBL/GenBank/DDBJ whole genome shotgun (WGS) entry which is preliminary data.</text>
</comment>
<evidence type="ECO:0000313" key="2">
    <source>
        <dbReference type="EMBL" id="RUA23119.1"/>
    </source>
</evidence>
<feature type="region of interest" description="Disordered" evidence="1">
    <location>
        <begin position="77"/>
        <end position="102"/>
    </location>
</feature>
<feature type="region of interest" description="Disordered" evidence="1">
    <location>
        <begin position="1"/>
        <end position="27"/>
    </location>
</feature>
<sequence length="102" mass="11651">MEAGTYDPGAGPPPWTPPSKRGADRQGHVIWETPPHPRLQLDLKVATCRRNVLRGFTEKVQAAFPDERLRIARFLSRARSSPPTTPCTRPSRRWRKTWPAVR</sequence>